<feature type="region of interest" description="Disordered" evidence="9">
    <location>
        <begin position="512"/>
        <end position="536"/>
    </location>
</feature>
<evidence type="ECO:0000256" key="4">
    <source>
        <dbReference type="ARBA" id="ARBA00022844"/>
    </source>
</evidence>
<keyword evidence="7" id="KW-1162">Viral penetration into host cytoplasm</keyword>
<comment type="subcellular location">
    <subcellularLocation>
        <location evidence="7">Virion</location>
    </subcellularLocation>
    <subcellularLocation>
        <location evidence="7">Host nucleus</location>
    </subcellularLocation>
</comment>
<keyword evidence="5 7" id="KW-0426">Late protein</keyword>
<dbReference type="Pfam" id="PF00500">
    <property type="entry name" value="Late_protein_L1"/>
    <property type="match status" value="1"/>
</dbReference>
<dbReference type="GO" id="GO:0042025">
    <property type="term" value="C:host cell nucleus"/>
    <property type="evidence" value="ECO:0007669"/>
    <property type="project" value="UniProtKB-SubCell"/>
</dbReference>
<dbReference type="EMBL" id="MH777372">
    <property type="protein sequence ID" value="AYA94680.2"/>
    <property type="molecule type" value="Genomic_DNA"/>
</dbReference>
<keyword evidence="6 7" id="KW-1160">Virus entry into host cell</keyword>
<dbReference type="GO" id="GO:0075509">
    <property type="term" value="P:endocytosis involved in viral entry into host cell"/>
    <property type="evidence" value="ECO:0007669"/>
    <property type="project" value="UniProtKB-KW"/>
</dbReference>
<evidence type="ECO:0000256" key="2">
    <source>
        <dbReference type="ARBA" id="ARBA00022581"/>
    </source>
</evidence>
<name>A0A385PKW2_9PAPI</name>
<organism evidence="10">
    <name type="scientific">Human papillomavirus</name>
    <dbReference type="NCBI Taxonomy" id="10566"/>
    <lineage>
        <taxon>Viruses</taxon>
        <taxon>Monodnaviria</taxon>
        <taxon>Shotokuvirae</taxon>
        <taxon>Cossaviricota</taxon>
        <taxon>Papovaviricetes</taxon>
        <taxon>Zurhausenvirales</taxon>
        <taxon>Papillomaviridae</taxon>
    </lineage>
</organism>
<evidence type="ECO:0000313" key="10">
    <source>
        <dbReference type="EMBL" id="AYA94680.2"/>
    </source>
</evidence>
<comment type="subunit">
    <text evidence="7">Self-assembles into homopentamers. The capsid has an icosahedral symmetry and consists of 72 capsomers, with each capsomer being a pentamer of L1. Interacts with the minor capsid protein L2; this interaction is necessary for viral genome encapsidation. Interacts with protein E2; this interaction enhances E2-dependent replication and transcription activation.</text>
</comment>
<dbReference type="PRINTS" id="PR00865">
    <property type="entry name" value="HPVCAPSIDL1"/>
</dbReference>
<dbReference type="GO" id="GO:0039620">
    <property type="term" value="C:T=7 icosahedral viral capsid"/>
    <property type="evidence" value="ECO:0007669"/>
    <property type="project" value="UniProtKB-UniRule"/>
</dbReference>
<dbReference type="Gene3D" id="2.60.175.20">
    <property type="entry name" value="Major capsid L1 (late) superfamily, Papillomavirus"/>
    <property type="match status" value="2"/>
</dbReference>
<evidence type="ECO:0000256" key="1">
    <source>
        <dbReference type="ARBA" id="ARBA00022561"/>
    </source>
</evidence>
<dbReference type="InterPro" id="IPR011222">
    <property type="entry name" value="dsDNA_vir_gr_I_capsid"/>
</dbReference>
<feature type="disulfide bond" description="Interchain (with Cys-198)" evidence="7">
    <location>
        <position position="459"/>
    </location>
</feature>
<feature type="disulfide bond" description="Interchain (with Cys-459)" evidence="7">
    <location>
        <position position="198"/>
    </location>
</feature>
<dbReference type="InterPro" id="IPR036973">
    <property type="entry name" value="Capsid_L1_sf_Papillomavir"/>
</dbReference>
<evidence type="ECO:0000256" key="7">
    <source>
        <dbReference type="HAMAP-Rule" id="MF_04002"/>
    </source>
</evidence>
<gene>
    <name evidence="7 8" type="primary">L1</name>
</gene>
<evidence type="ECO:0000256" key="6">
    <source>
        <dbReference type="ARBA" id="ARBA00023296"/>
    </source>
</evidence>
<dbReference type="HAMAP" id="MF_04002">
    <property type="entry name" value="PPV_L1"/>
    <property type="match status" value="1"/>
</dbReference>
<feature type="compositionally biased region" description="Basic residues" evidence="9">
    <location>
        <begin position="523"/>
        <end position="536"/>
    </location>
</feature>
<accession>A0A385PKW2</accession>
<dbReference type="GO" id="GO:0019062">
    <property type="term" value="P:virion attachment to host cell"/>
    <property type="evidence" value="ECO:0007669"/>
    <property type="project" value="UniProtKB-UniRule"/>
</dbReference>
<keyword evidence="2 7" id="KW-0945">Host-virus interaction</keyword>
<keyword evidence="4 7" id="KW-0946">Virion</keyword>
<dbReference type="InterPro" id="IPR002210">
    <property type="entry name" value="Capsid_L1_Papillomavir"/>
</dbReference>
<reference evidence="10" key="1">
    <citation type="journal article" date="2018" name="Nat. Med.">
        <title>Expanded skin virome in DOCK8-deficient patients.</title>
        <authorList>
            <consortium name="NISC Comparative Sequencing Program"/>
            <person name="Tirosh O."/>
            <person name="Conlan S."/>
            <person name="Deming C."/>
            <person name="Lee-Lin S.Q."/>
            <person name="Huang X."/>
            <person name="Su H.C."/>
            <person name="Freeman A.F."/>
            <person name="Segre J.A."/>
            <person name="Kong H.H."/>
        </authorList>
    </citation>
    <scope>NUCLEOTIDE SEQUENCE</scope>
    <source>
        <strain evidence="10">HPV-mSK_233</strain>
    </source>
</reference>
<evidence type="ECO:0000256" key="9">
    <source>
        <dbReference type="SAM" id="MobiDB-lite"/>
    </source>
</evidence>
<protein>
    <recommendedName>
        <fullName evidence="7 8">Major capsid protein L1</fullName>
    </recommendedName>
</protein>
<dbReference type="GO" id="GO:0005198">
    <property type="term" value="F:structural molecule activity"/>
    <property type="evidence" value="ECO:0007669"/>
    <property type="project" value="UniProtKB-UniRule"/>
</dbReference>
<evidence type="ECO:0000256" key="3">
    <source>
        <dbReference type="ARBA" id="ARBA00022804"/>
    </source>
</evidence>
<dbReference type="SUPFAM" id="SSF88648">
    <property type="entry name" value="Group I dsDNA viruses"/>
    <property type="match status" value="1"/>
</dbReference>
<keyword evidence="1 7" id="KW-0167">Capsid protein</keyword>
<sequence length="536" mass="61090">MIQIFLEKGENVNCQSSDFLQMALWLPTTGKLYLPPTKPTPRVLHTDEFIRPTNLFFCASTDRLLTVGHPYFPIRNPGNDEQIDVPKVSGSQYRVFRFKLPDPNKFALVDSTVFNSDEERLVWRLRAVEMGRGGPLGVGVTGHPYFNKFVGTENPTEYPVAQTDDNRLDMSMEPKQNQIFIVGCIPPMGEHWDKAKSCDKNPAAGTCPPIQLVNSTIEDGNMCDTGFGAMNFDNLCEDRSSFPLDIINETSKWPDFLKMNKDPYGNYIFFYGQREQLYIRHQGARGGSMGDTIPDPPGEYYYTPNGPPQTTIGSHIYFSTVSGSLNSSESQLFNRPYFLQKAQGPNNGLCWNEDLFITLLDTTRNTNFNISVYKQSPPLTPSTYKYKAGDFNQFLRHVEEFEFEFVFQLCKVPLTADVLAHLNVMNSNILEHWSLAFVPPPPAGIEDAYRYMQSLATRCPTENPTKETEDPYKDLNFWDVDLHDRFSSELSQSYLGRRFLYQIGALNGRKRVRTDLAPTTTTTKRKKSTKRRKTNT</sequence>
<keyword evidence="3 7" id="KW-1161">Viral attachment to host cell</keyword>
<evidence type="ECO:0000256" key="8">
    <source>
        <dbReference type="RuleBase" id="RU361248"/>
    </source>
</evidence>
<comment type="function">
    <text evidence="7 8">Forms an icosahedral capsid with a T=7 symmetry and a 50 nm diameter. The capsid is composed of 72 pentamers linked to each other by disulfide bonds and associated with L2 proteins. Binds to heparan sulfate proteoglycans on cell surface of basal layer keratinocytes to provide initial virion attachment. This binding mediates a conformational change in the virus capsid that facilitates efficient infection. The virion enters the host cell via endocytosis. During virus trafficking, L1 protein dissociates from the viral DNA and the genomic DNA is released to the host nucleus. The virion assembly takes place within the cell nucleus. Encapsulates the genomic DNA together with protein L2.</text>
</comment>
<proteinExistence type="inferred from homology"/>
<keyword evidence="7" id="KW-1048">Host nucleus</keyword>
<keyword evidence="7" id="KW-1015">Disulfide bond</keyword>
<evidence type="ECO:0000256" key="5">
    <source>
        <dbReference type="ARBA" id="ARBA00022921"/>
    </source>
</evidence>
<keyword evidence="7" id="KW-1164">Virus endocytosis by host</keyword>
<keyword evidence="8" id="KW-1145">T=7 icosahedral capsid protein</keyword>
<comment type="similarity">
    <text evidence="7 8">Belongs to the papillomaviridae L1 protein family.</text>
</comment>